<dbReference type="Pfam" id="PF00042">
    <property type="entry name" value="Globin"/>
    <property type="match status" value="1"/>
</dbReference>
<dbReference type="GO" id="GO:0020037">
    <property type="term" value="F:heme binding"/>
    <property type="evidence" value="ECO:0007669"/>
    <property type="project" value="InterPro"/>
</dbReference>
<dbReference type="Gene3D" id="1.10.490.10">
    <property type="entry name" value="Globins"/>
    <property type="match status" value="1"/>
</dbReference>
<keyword evidence="8" id="KW-1185">Reference proteome</keyword>
<keyword evidence="4" id="KW-0561">Oxygen transport</keyword>
<dbReference type="InterPro" id="IPR000971">
    <property type="entry name" value="Globin"/>
</dbReference>
<evidence type="ECO:0000256" key="5">
    <source>
        <dbReference type="SAM" id="MobiDB-lite"/>
    </source>
</evidence>
<sequence>MGCWQSGKVLVKPRSADDDNLNEMADTGLPDPVPPAPTDPRLPLDARQVFKLKKSWKGIKRCMEDTGVEMFIRMFKRKEEIKGIFTKFEHLKNDDEMRMDETFEKHATLVMGTLDEIISNIDNVDYIFSIIKTMGERHVRIPNFKQDFIMEIEQPFLEAVKLTLGDRYTDNMDSIYKITIKFILETFVKSYGEAEKARAAER</sequence>
<dbReference type="InterPro" id="IPR012292">
    <property type="entry name" value="Globin/Proto"/>
</dbReference>
<feature type="region of interest" description="Disordered" evidence="5">
    <location>
        <begin position="15"/>
        <end position="41"/>
    </location>
</feature>
<dbReference type="SUPFAM" id="SSF46458">
    <property type="entry name" value="Globin-like"/>
    <property type="match status" value="1"/>
</dbReference>
<dbReference type="InterPro" id="IPR009050">
    <property type="entry name" value="Globin-like_sf"/>
</dbReference>
<keyword evidence="3" id="KW-0408">Iron</keyword>
<proteinExistence type="inferred from homology"/>
<protein>
    <recommendedName>
        <fullName evidence="6">Globin domain-containing protein</fullName>
    </recommendedName>
</protein>
<dbReference type="PANTHER" id="PTHR46458:SF5">
    <property type="entry name" value="GLOBIN FAMILY PROFILE DOMAIN-CONTAINING PROTEIN"/>
    <property type="match status" value="1"/>
</dbReference>
<reference evidence="7" key="1">
    <citation type="submission" date="2019-08" db="EMBL/GenBank/DDBJ databases">
        <title>The improved chromosome-level genome for the pearl oyster Pinctada fucata martensii using PacBio sequencing and Hi-C.</title>
        <authorList>
            <person name="Zheng Z."/>
        </authorList>
    </citation>
    <scope>NUCLEOTIDE SEQUENCE</scope>
    <source>
        <strain evidence="7">ZZ-2019</strain>
        <tissue evidence="7">Adductor muscle</tissue>
    </source>
</reference>
<accession>A0AA89C3N5</accession>
<dbReference type="PANTHER" id="PTHR46458">
    <property type="entry name" value="BLR2807 PROTEIN"/>
    <property type="match status" value="1"/>
</dbReference>
<dbReference type="InterPro" id="IPR050532">
    <property type="entry name" value="Globin-like_OT"/>
</dbReference>
<evidence type="ECO:0000256" key="1">
    <source>
        <dbReference type="ARBA" id="ARBA00022617"/>
    </source>
</evidence>
<name>A0AA89C3N5_PINIB</name>
<evidence type="ECO:0000256" key="2">
    <source>
        <dbReference type="ARBA" id="ARBA00022723"/>
    </source>
</evidence>
<evidence type="ECO:0000313" key="7">
    <source>
        <dbReference type="EMBL" id="KAK3093506.1"/>
    </source>
</evidence>
<evidence type="ECO:0000259" key="6">
    <source>
        <dbReference type="PROSITE" id="PS01033"/>
    </source>
</evidence>
<dbReference type="EMBL" id="VSWD01000009">
    <property type="protein sequence ID" value="KAK3093506.1"/>
    <property type="molecule type" value="Genomic_DNA"/>
</dbReference>
<dbReference type="Proteomes" id="UP001186944">
    <property type="component" value="Unassembled WGS sequence"/>
</dbReference>
<keyword evidence="4" id="KW-0813">Transport</keyword>
<organism evidence="7 8">
    <name type="scientific">Pinctada imbricata</name>
    <name type="common">Atlantic pearl-oyster</name>
    <name type="synonym">Pinctada martensii</name>
    <dbReference type="NCBI Taxonomy" id="66713"/>
    <lineage>
        <taxon>Eukaryota</taxon>
        <taxon>Metazoa</taxon>
        <taxon>Spiralia</taxon>
        <taxon>Lophotrochozoa</taxon>
        <taxon>Mollusca</taxon>
        <taxon>Bivalvia</taxon>
        <taxon>Autobranchia</taxon>
        <taxon>Pteriomorphia</taxon>
        <taxon>Pterioida</taxon>
        <taxon>Pterioidea</taxon>
        <taxon>Pteriidae</taxon>
        <taxon>Pinctada</taxon>
    </lineage>
</organism>
<keyword evidence="2" id="KW-0479">Metal-binding</keyword>
<feature type="domain" description="Globin" evidence="6">
    <location>
        <begin position="43"/>
        <end position="177"/>
    </location>
</feature>
<dbReference type="GO" id="GO:0046872">
    <property type="term" value="F:metal ion binding"/>
    <property type="evidence" value="ECO:0007669"/>
    <property type="project" value="UniProtKB-KW"/>
</dbReference>
<dbReference type="GO" id="GO:0019825">
    <property type="term" value="F:oxygen binding"/>
    <property type="evidence" value="ECO:0007669"/>
    <property type="project" value="InterPro"/>
</dbReference>
<evidence type="ECO:0000313" key="8">
    <source>
        <dbReference type="Proteomes" id="UP001186944"/>
    </source>
</evidence>
<keyword evidence="1 4" id="KW-0349">Heme</keyword>
<dbReference type="AlphaFoldDB" id="A0AA89C3N5"/>
<evidence type="ECO:0000256" key="4">
    <source>
        <dbReference type="RuleBase" id="RU000356"/>
    </source>
</evidence>
<dbReference type="GO" id="GO:0005344">
    <property type="term" value="F:oxygen carrier activity"/>
    <property type="evidence" value="ECO:0007669"/>
    <property type="project" value="UniProtKB-KW"/>
</dbReference>
<dbReference type="PROSITE" id="PS01033">
    <property type="entry name" value="GLOBIN"/>
    <property type="match status" value="1"/>
</dbReference>
<feature type="compositionally biased region" description="Pro residues" evidence="5">
    <location>
        <begin position="31"/>
        <end position="40"/>
    </location>
</feature>
<comment type="similarity">
    <text evidence="4">Belongs to the globin family.</text>
</comment>
<comment type="caution">
    <text evidence="7">The sequence shown here is derived from an EMBL/GenBank/DDBJ whole genome shotgun (WGS) entry which is preliminary data.</text>
</comment>
<gene>
    <name evidence="7" type="ORF">FSP39_016563</name>
</gene>
<evidence type="ECO:0000256" key="3">
    <source>
        <dbReference type="ARBA" id="ARBA00023004"/>
    </source>
</evidence>